<dbReference type="GO" id="GO:0005737">
    <property type="term" value="C:cytoplasm"/>
    <property type="evidence" value="ECO:0007669"/>
    <property type="project" value="TreeGrafter"/>
</dbReference>
<feature type="region of interest" description="Disordered" evidence="3">
    <location>
        <begin position="630"/>
        <end position="757"/>
    </location>
</feature>
<evidence type="ECO:0000256" key="1">
    <source>
        <dbReference type="ARBA" id="ARBA00022723"/>
    </source>
</evidence>
<evidence type="ECO:0000259" key="4">
    <source>
        <dbReference type="Pfam" id="PF08210"/>
    </source>
</evidence>
<feature type="region of interest" description="Disordered" evidence="3">
    <location>
        <begin position="313"/>
        <end position="361"/>
    </location>
</feature>
<feature type="region of interest" description="Disordered" evidence="3">
    <location>
        <begin position="403"/>
        <end position="502"/>
    </location>
</feature>
<dbReference type="InterPro" id="IPR016192">
    <property type="entry name" value="APOBEC/CMP_deaminase_Zn-bd"/>
</dbReference>
<evidence type="ECO:0000256" key="2">
    <source>
        <dbReference type="ARBA" id="ARBA00022801"/>
    </source>
</evidence>
<organism evidence="5 6">
    <name type="scientific">Pomacea canaliculata</name>
    <name type="common">Golden apple snail</name>
    <dbReference type="NCBI Taxonomy" id="400727"/>
    <lineage>
        <taxon>Eukaryota</taxon>
        <taxon>Metazoa</taxon>
        <taxon>Spiralia</taxon>
        <taxon>Lophotrochozoa</taxon>
        <taxon>Mollusca</taxon>
        <taxon>Gastropoda</taxon>
        <taxon>Caenogastropoda</taxon>
        <taxon>Architaenioglossa</taxon>
        <taxon>Ampullarioidea</taxon>
        <taxon>Ampullariidae</taxon>
        <taxon>Pomacea</taxon>
    </lineage>
</organism>
<reference evidence="5 6" key="1">
    <citation type="submission" date="2018-04" db="EMBL/GenBank/DDBJ databases">
        <title>The genome of golden apple snail Pomacea canaliculata provides insight into stress tolerance and invasive adaptation.</title>
        <authorList>
            <person name="Liu C."/>
            <person name="Liu B."/>
            <person name="Ren Y."/>
            <person name="Zhang Y."/>
            <person name="Wang H."/>
            <person name="Li S."/>
            <person name="Jiang F."/>
            <person name="Yin L."/>
            <person name="Zhang G."/>
            <person name="Qian W."/>
            <person name="Fan W."/>
        </authorList>
    </citation>
    <scope>NUCLEOTIDE SEQUENCE [LARGE SCALE GENOMIC DNA]</scope>
    <source>
        <strain evidence="5">SZHN2017</strain>
        <tissue evidence="5">Muscle</tissue>
    </source>
</reference>
<dbReference type="AlphaFoldDB" id="A0A2T7P0L6"/>
<dbReference type="Gene3D" id="3.40.140.10">
    <property type="entry name" value="Cytidine Deaminase, domain 2"/>
    <property type="match status" value="3"/>
</dbReference>
<dbReference type="GO" id="GO:0008270">
    <property type="term" value="F:zinc ion binding"/>
    <property type="evidence" value="ECO:0007669"/>
    <property type="project" value="InterPro"/>
</dbReference>
<comment type="caution">
    <text evidence="5">The sequence shown here is derived from an EMBL/GenBank/DDBJ whole genome shotgun (WGS) entry which is preliminary data.</text>
</comment>
<gene>
    <name evidence="5" type="ORF">C0Q70_12116</name>
</gene>
<dbReference type="Pfam" id="PF08210">
    <property type="entry name" value="APOBEC_N"/>
    <property type="match status" value="2"/>
</dbReference>
<sequence>MEISNDFVGVLSDFMRNGVHGQTWPKNVSYAVAQYKEGKETRYFRAKNDYAHAEEAVIKHFENLMCLDELVSDDIKVYISNSPCFSCSDKIINFLKNAKRYYKRNLKVELVFSAFYRVRRPSCEENPRCIGRLPDEDAHKAQVEGLKNLFTTPGIVLRPFTKQDWMELQIALSCRQDEDEKLRKDFEQLMSLKSTYGLMLREAELSPLRCSNRIVGFLDGTRRDHDVQLRMQIVFSAFYRVRRPSWDHLPTDEDHRSLNSVFHMKNFSCRLRVNLSTNALRKGLPTDPLKMDLSTNQPRACLLIAQPQVGLSNDLPDEGLSNELPHEGLSNDLPDESLSNDMTHEGLSNDMTHEGLSNELPQEDFSNDLLHEGLSNDLSHERLSNDLPNEVLLNDLPHEGLSNDLRHEGLSNDLPEGPLHDLPHEGLSNDLPESLSDDLPDGLSNDLPHEGLSYDLPHEGLSNDLQHEGLSNDLPHEGPSNDLQHDGLSYNLPHEGPSNDHPLEGLSNNLPHEVLLNDLPHEGLSNNLPEGPLNDLLEPLSNLLLYYALLNRLPHEGLSNDLPHEGQFNGLPEGPLYHVIERLSNDVLARLSNDVLERLSNDLLARLSNDVLERLSNDLRHHALLNGLPHEGPLNDLPHEGPSNDLPEGPLNGLPHEGPLNDLPHEGPSNDLPEGPLNDLPHEGLSNDLPEGLSNDLPHEVLSNDLPHEGLLNDLPHEGPSNDLSHEGLSNDLSHEGPSNDLPEGPLNDLPHEGPSNDLLHEVLLNDLPHEGLSNDLPEGPLNDLPHEGPSNDLPEGPLNDLPHEVLANDQSNRNLSSDLLHEGRSSDQPQEDLTFDEMTMLFDEMSSDHRRKKSADQSYAFLYTVGPLGEGRAAVRKQSKEIQKPNIPTLYTPRRHVGLQGGCLEDARAQWSPWRALAKACVRSRHVHFTDKDYIMAKNNKKVHAEKDILKYFKVLLQRRILRPQKITLFLSSSPCHRCSQRIISFLEKARGQGIDLEIEVVISAFYKIRRPSCVNNPACQGHLPSENDHLVQMRRLRDLNRTPRIVLRTTTNEDWENLAVTLDLDDIDLSRREKIDDLLRKDFRELMSTVHAEDGVLDYLENLLRRRALRPQRLKLFLSASPCQRCSQRIITFLNTARWRYGVTLEMEVVFSAFYQIRRPSCELNPACRNHLPSYHDHVAQVAGLKQLYWTQAYIPECNYFQSDESLSYMEPSTNWDCITLLFIFVPARRPPAVAHHDKRTNDDVASQFA</sequence>
<feature type="region of interest" description="Disordered" evidence="3">
    <location>
        <begin position="770"/>
        <end position="805"/>
    </location>
</feature>
<dbReference type="GO" id="GO:0004126">
    <property type="term" value="F:cytidine deaminase activity"/>
    <property type="evidence" value="ECO:0007669"/>
    <property type="project" value="TreeGrafter"/>
</dbReference>
<feature type="domain" description="Activation-induced cytidine deaminase AID" evidence="4">
    <location>
        <begin position="30"/>
        <end position="168"/>
    </location>
</feature>
<dbReference type="EMBL" id="PZQS01000007">
    <property type="protein sequence ID" value="PVD26967.1"/>
    <property type="molecule type" value="Genomic_DNA"/>
</dbReference>
<accession>A0A2T7P0L6</accession>
<dbReference type="PROSITE" id="PS00903">
    <property type="entry name" value="CYT_DCMP_DEAMINASES_1"/>
    <property type="match status" value="3"/>
</dbReference>
<protein>
    <recommendedName>
        <fullName evidence="4">Activation-induced cytidine deaminase AID domain-containing protein</fullName>
    </recommendedName>
</protein>
<dbReference type="OrthoDB" id="10241275at2759"/>
<keyword evidence="2" id="KW-0378">Hydrolase</keyword>
<dbReference type="Proteomes" id="UP000245119">
    <property type="component" value="Linkage Group LG7"/>
</dbReference>
<dbReference type="GO" id="GO:0005634">
    <property type="term" value="C:nucleus"/>
    <property type="evidence" value="ECO:0007669"/>
    <property type="project" value="TreeGrafter"/>
</dbReference>
<evidence type="ECO:0000313" key="6">
    <source>
        <dbReference type="Proteomes" id="UP000245119"/>
    </source>
</evidence>
<feature type="domain" description="Activation-induced cytidine deaminase AID" evidence="4">
    <location>
        <begin position="1079"/>
        <end position="1166"/>
    </location>
</feature>
<name>A0A2T7P0L6_POMCA</name>
<dbReference type="GO" id="GO:0003723">
    <property type="term" value="F:RNA binding"/>
    <property type="evidence" value="ECO:0007669"/>
    <property type="project" value="TreeGrafter"/>
</dbReference>
<keyword evidence="1" id="KW-0479">Metal-binding</keyword>
<evidence type="ECO:0000256" key="3">
    <source>
        <dbReference type="SAM" id="MobiDB-lite"/>
    </source>
</evidence>
<dbReference type="GO" id="GO:0016554">
    <property type="term" value="P:cytidine to uridine editing"/>
    <property type="evidence" value="ECO:0007669"/>
    <property type="project" value="TreeGrafter"/>
</dbReference>
<dbReference type="PANTHER" id="PTHR13857">
    <property type="entry name" value="MRNA EDITING ENZYME"/>
    <property type="match status" value="1"/>
</dbReference>
<dbReference type="Pfam" id="PF18778">
    <property type="entry name" value="NAD1"/>
    <property type="match status" value="1"/>
</dbReference>
<proteinExistence type="predicted"/>
<evidence type="ECO:0000313" key="5">
    <source>
        <dbReference type="EMBL" id="PVD26967.1"/>
    </source>
</evidence>
<dbReference type="InterPro" id="IPR013158">
    <property type="entry name" value="AID"/>
</dbReference>
<dbReference type="InterPro" id="IPR050610">
    <property type="entry name" value="APOBEC_Cyt_Deaminase"/>
</dbReference>
<keyword evidence="6" id="KW-1185">Reference proteome</keyword>